<keyword evidence="2" id="KW-1185">Reference proteome</keyword>
<protein>
    <submittedName>
        <fullName evidence="1">Uncharacterized protein</fullName>
    </submittedName>
</protein>
<sequence>MRRVLAHNRFSFQPISFLVALLNFPTLKTTHKRLSEACVLIVLKLLRSTTFFCFVNNTISPVPLLFTTRNTIELSTTRSQKTSLEASTKGEDQVKHGPSNNLVLVDALVVIHLLSGKDQPLLGRRYSFLLLDLLL</sequence>
<evidence type="ECO:0000313" key="2">
    <source>
        <dbReference type="Proteomes" id="UP000298663"/>
    </source>
</evidence>
<organism evidence="1 2">
    <name type="scientific">Steinernema carpocapsae</name>
    <name type="common">Entomopathogenic nematode</name>
    <dbReference type="NCBI Taxonomy" id="34508"/>
    <lineage>
        <taxon>Eukaryota</taxon>
        <taxon>Metazoa</taxon>
        <taxon>Ecdysozoa</taxon>
        <taxon>Nematoda</taxon>
        <taxon>Chromadorea</taxon>
        <taxon>Rhabditida</taxon>
        <taxon>Tylenchina</taxon>
        <taxon>Panagrolaimomorpha</taxon>
        <taxon>Strongyloidoidea</taxon>
        <taxon>Steinernematidae</taxon>
        <taxon>Steinernema</taxon>
    </lineage>
</organism>
<dbReference type="Proteomes" id="UP000298663">
    <property type="component" value="Unassembled WGS sequence"/>
</dbReference>
<gene>
    <name evidence="1" type="ORF">L596_010360</name>
</gene>
<reference evidence="1 2" key="1">
    <citation type="journal article" date="2015" name="Genome Biol.">
        <title>Comparative genomics of Steinernema reveals deeply conserved gene regulatory networks.</title>
        <authorList>
            <person name="Dillman A.R."/>
            <person name="Macchietto M."/>
            <person name="Porter C.F."/>
            <person name="Rogers A."/>
            <person name="Williams B."/>
            <person name="Antoshechkin I."/>
            <person name="Lee M.M."/>
            <person name="Goodwin Z."/>
            <person name="Lu X."/>
            <person name="Lewis E.E."/>
            <person name="Goodrich-Blair H."/>
            <person name="Stock S.P."/>
            <person name="Adams B.J."/>
            <person name="Sternberg P.W."/>
            <person name="Mortazavi A."/>
        </authorList>
    </citation>
    <scope>NUCLEOTIDE SEQUENCE [LARGE SCALE GENOMIC DNA]</scope>
    <source>
        <strain evidence="1 2">ALL</strain>
    </source>
</reference>
<dbReference type="EMBL" id="AZBU02000002">
    <property type="protein sequence ID" value="TKR96325.1"/>
    <property type="molecule type" value="Genomic_DNA"/>
</dbReference>
<accession>A0A4V6A6V2</accession>
<dbReference type="AlphaFoldDB" id="A0A4V6A6V2"/>
<proteinExistence type="predicted"/>
<name>A0A4V6A6V2_STECR</name>
<reference evidence="1 2" key="2">
    <citation type="journal article" date="2019" name="G3 (Bethesda)">
        <title>Hybrid Assembly of the Genome of the Entomopathogenic Nematode Steinernema carpocapsae Identifies the X-Chromosome.</title>
        <authorList>
            <person name="Serra L."/>
            <person name="Macchietto M."/>
            <person name="Macias-Munoz A."/>
            <person name="McGill C.J."/>
            <person name="Rodriguez I.M."/>
            <person name="Rodriguez B."/>
            <person name="Murad R."/>
            <person name="Mortazavi A."/>
        </authorList>
    </citation>
    <scope>NUCLEOTIDE SEQUENCE [LARGE SCALE GENOMIC DNA]</scope>
    <source>
        <strain evidence="1 2">ALL</strain>
    </source>
</reference>
<evidence type="ECO:0000313" key="1">
    <source>
        <dbReference type="EMBL" id="TKR96325.1"/>
    </source>
</evidence>
<comment type="caution">
    <text evidence="1">The sequence shown here is derived from an EMBL/GenBank/DDBJ whole genome shotgun (WGS) entry which is preliminary data.</text>
</comment>